<dbReference type="AlphaFoldDB" id="X0ZBP2"/>
<feature type="non-terminal residue" evidence="1">
    <location>
        <position position="1"/>
    </location>
</feature>
<accession>X0ZBP2</accession>
<proteinExistence type="predicted"/>
<sequence length="66" mass="7075">AAGYAFSLESKAVLGEVTPYKPALAIPATDTQVDVQSQQERPIFCKFCGTKLVGDFCQECGAKAEF</sequence>
<evidence type="ECO:0008006" key="2">
    <source>
        <dbReference type="Google" id="ProtNLM"/>
    </source>
</evidence>
<evidence type="ECO:0000313" key="1">
    <source>
        <dbReference type="EMBL" id="GAG57808.1"/>
    </source>
</evidence>
<dbReference type="EMBL" id="BART01004854">
    <property type="protein sequence ID" value="GAG57808.1"/>
    <property type="molecule type" value="Genomic_DNA"/>
</dbReference>
<reference evidence="1" key="1">
    <citation type="journal article" date="2014" name="Front. Microbiol.">
        <title>High frequency of phylogenetically diverse reductive dehalogenase-homologous genes in deep subseafloor sedimentary metagenomes.</title>
        <authorList>
            <person name="Kawai M."/>
            <person name="Futagami T."/>
            <person name="Toyoda A."/>
            <person name="Takaki Y."/>
            <person name="Nishi S."/>
            <person name="Hori S."/>
            <person name="Arai W."/>
            <person name="Tsubouchi T."/>
            <person name="Morono Y."/>
            <person name="Uchiyama I."/>
            <person name="Ito T."/>
            <person name="Fujiyama A."/>
            <person name="Inagaki F."/>
            <person name="Takami H."/>
        </authorList>
    </citation>
    <scope>NUCLEOTIDE SEQUENCE</scope>
    <source>
        <strain evidence="1">Expedition CK06-06</strain>
    </source>
</reference>
<organism evidence="1">
    <name type="scientific">marine sediment metagenome</name>
    <dbReference type="NCBI Taxonomy" id="412755"/>
    <lineage>
        <taxon>unclassified sequences</taxon>
        <taxon>metagenomes</taxon>
        <taxon>ecological metagenomes</taxon>
    </lineage>
</organism>
<protein>
    <recommendedName>
        <fullName evidence="2">Zinc-ribbon domain-containing protein</fullName>
    </recommendedName>
</protein>
<gene>
    <name evidence="1" type="ORF">S01H4_11788</name>
</gene>
<comment type="caution">
    <text evidence="1">The sequence shown here is derived from an EMBL/GenBank/DDBJ whole genome shotgun (WGS) entry which is preliminary data.</text>
</comment>
<name>X0ZBP2_9ZZZZ</name>